<evidence type="ECO:0000256" key="3">
    <source>
        <dbReference type="ARBA" id="ARBA00022777"/>
    </source>
</evidence>
<sequence length="177" mass="19876">MNTLFTVVGNSGAGKTTIMRKTNLLELVSFTTRQPREGESNGVDYYFIDDAKFNALYQSGQVIEHHNHFGTHYGLTAEEFYGKMAKGNAFSIVDIHGMNMLKALYPKTVSIFIYNTYEEAVVNMKARGDSDDKIAKRLETYHWEVAQRKFCDFVVKNTNGKLGAVTNIIQDIVASVA</sequence>
<dbReference type="PANTHER" id="PTHR23117">
    <property type="entry name" value="GUANYLATE KINASE-RELATED"/>
    <property type="match status" value="1"/>
</dbReference>
<evidence type="ECO:0000256" key="2">
    <source>
        <dbReference type="ARBA" id="ARBA00022679"/>
    </source>
</evidence>
<dbReference type="InterPro" id="IPR008145">
    <property type="entry name" value="GK/Ca_channel_bsu"/>
</dbReference>
<dbReference type="InterPro" id="IPR020590">
    <property type="entry name" value="Guanylate_kinase_CS"/>
</dbReference>
<gene>
    <name evidence="5" type="ORF">QB910_000098</name>
</gene>
<dbReference type="Pfam" id="PF00625">
    <property type="entry name" value="Guanylate_kin"/>
    <property type="match status" value="1"/>
</dbReference>
<accession>A0AAT9V8T2</accession>
<evidence type="ECO:0000259" key="4">
    <source>
        <dbReference type="PROSITE" id="PS50052"/>
    </source>
</evidence>
<keyword evidence="2" id="KW-0808">Transferase</keyword>
<evidence type="ECO:0000256" key="1">
    <source>
        <dbReference type="ARBA" id="ARBA00005790"/>
    </source>
</evidence>
<name>A0AAT9V8T2_9CAUD</name>
<dbReference type="PROSITE" id="PS50052">
    <property type="entry name" value="GUANYLATE_KINASE_2"/>
    <property type="match status" value="1"/>
</dbReference>
<protein>
    <recommendedName>
        <fullName evidence="4">Guanylate kinase-like domain-containing protein</fullName>
    </recommendedName>
</protein>
<dbReference type="PROSITE" id="PS00856">
    <property type="entry name" value="GUANYLATE_KINASE_1"/>
    <property type="match status" value="1"/>
</dbReference>
<dbReference type="Gene3D" id="3.40.50.300">
    <property type="entry name" value="P-loop containing nucleotide triphosphate hydrolases"/>
    <property type="match status" value="1"/>
</dbReference>
<dbReference type="InterPro" id="IPR008144">
    <property type="entry name" value="Guanylate_kin-like_dom"/>
</dbReference>
<proteinExistence type="inferred from homology"/>
<evidence type="ECO:0000313" key="5">
    <source>
        <dbReference type="EMBL" id="WJJ55342.1"/>
    </source>
</evidence>
<comment type="similarity">
    <text evidence="1">Belongs to the guanylate kinase family.</text>
</comment>
<dbReference type="SUPFAM" id="SSF52540">
    <property type="entry name" value="P-loop containing nucleoside triphosphate hydrolases"/>
    <property type="match status" value="1"/>
</dbReference>
<reference evidence="5" key="1">
    <citation type="submission" date="2023-04" db="EMBL/GenBank/DDBJ databases">
        <title>Characterization and genome study of newly isolated Alicyclobacillus-specific phaga.</title>
        <authorList>
            <person name="Shymialevich D."/>
            <person name="Wojcicki M."/>
            <person name="Srednicka P."/>
            <person name="Swider O."/>
        </authorList>
    </citation>
    <scope>NUCLEOTIDE SEQUENCE</scope>
</reference>
<dbReference type="Gene3D" id="3.30.63.10">
    <property type="entry name" value="Guanylate Kinase phosphate binding domain"/>
    <property type="match status" value="1"/>
</dbReference>
<keyword evidence="3" id="KW-0418">Kinase</keyword>
<dbReference type="EMBL" id="OQ846916">
    <property type="protein sequence ID" value="WJJ55342.1"/>
    <property type="molecule type" value="Genomic_DNA"/>
</dbReference>
<organism evidence="5">
    <name type="scientific">Alicyclobacillus phage KKP_3916</name>
    <dbReference type="NCBI Taxonomy" id="3040651"/>
    <lineage>
        <taxon>Viruses</taxon>
        <taxon>Duplodnaviria</taxon>
        <taxon>Heunggongvirae</taxon>
        <taxon>Uroviricota</taxon>
        <taxon>Caudoviricetes</taxon>
    </lineage>
</organism>
<dbReference type="InterPro" id="IPR027417">
    <property type="entry name" value="P-loop_NTPase"/>
</dbReference>
<dbReference type="GO" id="GO:0004385">
    <property type="term" value="F:GMP kinase activity"/>
    <property type="evidence" value="ECO:0007669"/>
    <property type="project" value="TreeGrafter"/>
</dbReference>
<feature type="domain" description="Guanylate kinase-like" evidence="4">
    <location>
        <begin position="2"/>
        <end position="174"/>
    </location>
</feature>
<dbReference type="SMART" id="SM00072">
    <property type="entry name" value="GuKc"/>
    <property type="match status" value="1"/>
</dbReference>
<dbReference type="PANTHER" id="PTHR23117:SF13">
    <property type="entry name" value="GUANYLATE KINASE"/>
    <property type="match status" value="1"/>
</dbReference>